<proteinExistence type="predicted"/>
<sequence length="122" mass="12796">MALLGDGSMMRAAACCGLVSALLAPAVAGAQDVTTVRTESFPRPPYSGATYYVYERAGRTICTKLAVCNKFDQCETSYVPGAFRAPEDTATGEPYGTTPAAPIAPGSLAKHVCLTRFGLARR</sequence>
<keyword evidence="3" id="KW-1185">Reference proteome</keyword>
<keyword evidence="1" id="KW-0732">Signal</keyword>
<accession>A0ABV1QID8</accession>
<protein>
    <recommendedName>
        <fullName evidence="4">Secreted protein</fullName>
    </recommendedName>
</protein>
<evidence type="ECO:0000313" key="2">
    <source>
        <dbReference type="EMBL" id="MER2249160.1"/>
    </source>
</evidence>
<dbReference type="Proteomes" id="UP001480955">
    <property type="component" value="Unassembled WGS sequence"/>
</dbReference>
<dbReference type="EMBL" id="JBELQE010000030">
    <property type="protein sequence ID" value="MER2249160.1"/>
    <property type="molecule type" value="Genomic_DNA"/>
</dbReference>
<reference evidence="2 3" key="1">
    <citation type="submission" date="2024-06" db="EMBL/GenBank/DDBJ databases">
        <authorList>
            <person name="Campbell A.G."/>
        </authorList>
    </citation>
    <scope>NUCLEOTIDE SEQUENCE [LARGE SCALE GENOMIC DNA]</scope>
    <source>
        <strain evidence="2 3">EM12</strain>
    </source>
</reference>
<feature type="chain" id="PRO_5045138847" description="Secreted protein" evidence="1">
    <location>
        <begin position="31"/>
        <end position="122"/>
    </location>
</feature>
<evidence type="ECO:0008006" key="4">
    <source>
        <dbReference type="Google" id="ProtNLM"/>
    </source>
</evidence>
<evidence type="ECO:0000313" key="3">
    <source>
        <dbReference type="Proteomes" id="UP001480955"/>
    </source>
</evidence>
<feature type="signal peptide" evidence="1">
    <location>
        <begin position="1"/>
        <end position="30"/>
    </location>
</feature>
<name>A0ABV1QID8_9HYPH</name>
<comment type="caution">
    <text evidence="2">The sequence shown here is derived from an EMBL/GenBank/DDBJ whole genome shotgun (WGS) entry which is preliminary data.</text>
</comment>
<organism evidence="2 3">
    <name type="scientific">Methylorubrum podarium</name>
    <dbReference type="NCBI Taxonomy" id="200476"/>
    <lineage>
        <taxon>Bacteria</taxon>
        <taxon>Pseudomonadati</taxon>
        <taxon>Pseudomonadota</taxon>
        <taxon>Alphaproteobacteria</taxon>
        <taxon>Hyphomicrobiales</taxon>
        <taxon>Methylobacteriaceae</taxon>
        <taxon>Methylorubrum</taxon>
    </lineage>
</organism>
<evidence type="ECO:0000256" key="1">
    <source>
        <dbReference type="SAM" id="SignalP"/>
    </source>
</evidence>
<gene>
    <name evidence="2" type="ORF">ABS772_04445</name>
</gene>